<organism evidence="1 2">
    <name type="scientific">Blattamonas nauphoetae</name>
    <dbReference type="NCBI Taxonomy" id="2049346"/>
    <lineage>
        <taxon>Eukaryota</taxon>
        <taxon>Metamonada</taxon>
        <taxon>Preaxostyla</taxon>
        <taxon>Oxymonadida</taxon>
        <taxon>Blattamonas</taxon>
    </lineage>
</organism>
<proteinExistence type="predicted"/>
<sequence>MSRKLKGNVILTISIHINWSTEKLHKNKYQKQEQRSRRRLKISFGSITITSQRYGHKSSTILHRYWYQKLMFPLLCQSSEYLLTLNLPQFTNQKRTQQHVKQADISRLTLDGVFSSVHFEPTVVR</sequence>
<dbReference type="EMBL" id="JARBJD010000007">
    <property type="protein sequence ID" value="KAK2963349.1"/>
    <property type="molecule type" value="Genomic_DNA"/>
</dbReference>
<protein>
    <submittedName>
        <fullName evidence="1">Uncharacterized protein</fullName>
    </submittedName>
</protein>
<evidence type="ECO:0000313" key="2">
    <source>
        <dbReference type="Proteomes" id="UP001281761"/>
    </source>
</evidence>
<dbReference type="Proteomes" id="UP001281761">
    <property type="component" value="Unassembled WGS sequence"/>
</dbReference>
<comment type="caution">
    <text evidence="1">The sequence shown here is derived from an EMBL/GenBank/DDBJ whole genome shotgun (WGS) entry which is preliminary data.</text>
</comment>
<name>A0ABQ9YID1_9EUKA</name>
<gene>
    <name evidence="1" type="ORF">BLNAU_1883</name>
</gene>
<reference evidence="1 2" key="1">
    <citation type="journal article" date="2022" name="bioRxiv">
        <title>Genomics of Preaxostyla Flagellates Illuminates Evolutionary Transitions and the Path Towards Mitochondrial Loss.</title>
        <authorList>
            <person name="Novak L.V.F."/>
            <person name="Treitli S.C."/>
            <person name="Pyrih J."/>
            <person name="Halakuc P."/>
            <person name="Pipaliya S.V."/>
            <person name="Vacek V."/>
            <person name="Brzon O."/>
            <person name="Soukal P."/>
            <person name="Eme L."/>
            <person name="Dacks J.B."/>
            <person name="Karnkowska A."/>
            <person name="Elias M."/>
            <person name="Hampl V."/>
        </authorList>
    </citation>
    <scope>NUCLEOTIDE SEQUENCE [LARGE SCALE GENOMIC DNA]</scope>
    <source>
        <strain evidence="1">NAU3</strain>
        <tissue evidence="1">Gut</tissue>
    </source>
</reference>
<evidence type="ECO:0000313" key="1">
    <source>
        <dbReference type="EMBL" id="KAK2963349.1"/>
    </source>
</evidence>
<keyword evidence="2" id="KW-1185">Reference proteome</keyword>
<accession>A0ABQ9YID1</accession>